<evidence type="ECO:0000256" key="9">
    <source>
        <dbReference type="ARBA" id="ARBA00038669"/>
    </source>
</evidence>
<organism evidence="14 15">
    <name type="scientific">Halorubrum alkaliphilum</name>
    <dbReference type="NCBI Taxonomy" id="261290"/>
    <lineage>
        <taxon>Archaea</taxon>
        <taxon>Methanobacteriati</taxon>
        <taxon>Methanobacteriota</taxon>
        <taxon>Stenosarchaea group</taxon>
        <taxon>Halobacteria</taxon>
        <taxon>Halobacteriales</taxon>
        <taxon>Haloferacaceae</taxon>
        <taxon>Halorubrum</taxon>
    </lineage>
</organism>
<dbReference type="GO" id="GO:0005886">
    <property type="term" value="C:plasma membrane"/>
    <property type="evidence" value="ECO:0007669"/>
    <property type="project" value="UniProtKB-SubCell"/>
</dbReference>
<keyword evidence="3" id="KW-1003">Cell membrane</keyword>
<dbReference type="PANTHER" id="PTHR43297">
    <property type="entry name" value="OLIGOPEPTIDE TRANSPORT ATP-BINDING PROTEIN APPD"/>
    <property type="match status" value="1"/>
</dbReference>
<dbReference type="OrthoDB" id="18209at2157"/>
<evidence type="ECO:0000256" key="3">
    <source>
        <dbReference type="ARBA" id="ARBA00022475"/>
    </source>
</evidence>
<dbReference type="InterPro" id="IPR017871">
    <property type="entry name" value="ABC_transporter-like_CS"/>
</dbReference>
<keyword evidence="7" id="KW-0406">Ion transport</keyword>
<comment type="catalytic activity">
    <reaction evidence="12">
        <text>Ni(2+)(out) + ATP + H2O = Ni(2+)(in) + ADP + phosphate + H(+)</text>
        <dbReference type="Rhea" id="RHEA:15557"/>
        <dbReference type="ChEBI" id="CHEBI:15377"/>
        <dbReference type="ChEBI" id="CHEBI:15378"/>
        <dbReference type="ChEBI" id="CHEBI:30616"/>
        <dbReference type="ChEBI" id="CHEBI:43474"/>
        <dbReference type="ChEBI" id="CHEBI:49786"/>
        <dbReference type="ChEBI" id="CHEBI:456216"/>
        <dbReference type="EC" id="7.2.2.11"/>
    </reaction>
    <physiologicalReaction direction="left-to-right" evidence="12">
        <dbReference type="Rhea" id="RHEA:15558"/>
    </physiologicalReaction>
</comment>
<evidence type="ECO:0000259" key="13">
    <source>
        <dbReference type="PROSITE" id="PS50893"/>
    </source>
</evidence>
<dbReference type="InterPro" id="IPR003593">
    <property type="entry name" value="AAA+_ATPase"/>
</dbReference>
<accession>A0A8T4GCZ0</accession>
<dbReference type="Gene3D" id="3.40.50.300">
    <property type="entry name" value="P-loop containing nucleotide triphosphate hydrolases"/>
    <property type="match status" value="1"/>
</dbReference>
<dbReference type="SMART" id="SM00382">
    <property type="entry name" value="AAA"/>
    <property type="match status" value="1"/>
</dbReference>
<dbReference type="Proteomes" id="UP000823588">
    <property type="component" value="Unassembled WGS sequence"/>
</dbReference>
<dbReference type="InterPro" id="IPR027417">
    <property type="entry name" value="P-loop_NTPase"/>
</dbReference>
<dbReference type="InterPro" id="IPR050388">
    <property type="entry name" value="ABC_Ni/Peptide_Import"/>
</dbReference>
<dbReference type="GO" id="GO:0015413">
    <property type="term" value="F:ABC-type nickel transporter activity"/>
    <property type="evidence" value="ECO:0007669"/>
    <property type="project" value="UniProtKB-EC"/>
</dbReference>
<dbReference type="CDD" id="cd03257">
    <property type="entry name" value="ABC_NikE_OppD_transporters"/>
    <property type="match status" value="1"/>
</dbReference>
<dbReference type="GO" id="GO:0016887">
    <property type="term" value="F:ATP hydrolysis activity"/>
    <property type="evidence" value="ECO:0007669"/>
    <property type="project" value="InterPro"/>
</dbReference>
<evidence type="ECO:0000256" key="4">
    <source>
        <dbReference type="ARBA" id="ARBA00022741"/>
    </source>
</evidence>
<dbReference type="GO" id="GO:0015833">
    <property type="term" value="P:peptide transport"/>
    <property type="evidence" value="ECO:0007669"/>
    <property type="project" value="InterPro"/>
</dbReference>
<proteinExistence type="predicted"/>
<name>A0A8T4GCZ0_9EURY</name>
<evidence type="ECO:0000256" key="5">
    <source>
        <dbReference type="ARBA" id="ARBA00022840"/>
    </source>
</evidence>
<evidence type="ECO:0000313" key="14">
    <source>
        <dbReference type="EMBL" id="MBP1921996.1"/>
    </source>
</evidence>
<evidence type="ECO:0000256" key="8">
    <source>
        <dbReference type="ARBA" id="ARBA00023136"/>
    </source>
</evidence>
<dbReference type="Pfam" id="PF08352">
    <property type="entry name" value="oligo_HPY"/>
    <property type="match status" value="1"/>
</dbReference>
<evidence type="ECO:0000256" key="10">
    <source>
        <dbReference type="ARBA" id="ARBA00039098"/>
    </source>
</evidence>
<dbReference type="NCBIfam" id="TIGR01727">
    <property type="entry name" value="oligo_HPY"/>
    <property type="match status" value="1"/>
</dbReference>
<evidence type="ECO:0000256" key="2">
    <source>
        <dbReference type="ARBA" id="ARBA00022448"/>
    </source>
</evidence>
<dbReference type="RefSeq" id="WP_209483747.1">
    <property type="nucleotide sequence ID" value="NZ_JAGGKQ010000005.1"/>
</dbReference>
<evidence type="ECO:0000256" key="11">
    <source>
        <dbReference type="ARBA" id="ARBA00044143"/>
    </source>
</evidence>
<dbReference type="AlphaFoldDB" id="A0A8T4GCZ0"/>
<feature type="domain" description="ABC transporter" evidence="13">
    <location>
        <begin position="8"/>
        <end position="258"/>
    </location>
</feature>
<dbReference type="PROSITE" id="PS50893">
    <property type="entry name" value="ABC_TRANSPORTER_2"/>
    <property type="match status" value="1"/>
</dbReference>
<dbReference type="PANTHER" id="PTHR43297:SF13">
    <property type="entry name" value="NICKEL ABC TRANSPORTER, ATP-BINDING PROTEIN"/>
    <property type="match status" value="1"/>
</dbReference>
<comment type="subunit">
    <text evidence="9">The complex is composed of two ATP-binding proteins (NikD and NikE), two transmembrane proteins (NikB and NikC) and a solute-binding protein (NikA).</text>
</comment>
<evidence type="ECO:0000256" key="1">
    <source>
        <dbReference type="ARBA" id="ARBA00004202"/>
    </source>
</evidence>
<protein>
    <recommendedName>
        <fullName evidence="11">Nickel import system ATP-binding protein NikD</fullName>
        <ecNumber evidence="10">7.2.2.11</ecNumber>
    </recommendedName>
</protein>
<evidence type="ECO:0000256" key="12">
    <source>
        <dbReference type="ARBA" id="ARBA00048610"/>
    </source>
</evidence>
<evidence type="ECO:0000313" key="15">
    <source>
        <dbReference type="Proteomes" id="UP000823588"/>
    </source>
</evidence>
<keyword evidence="4" id="KW-0547">Nucleotide-binding</keyword>
<dbReference type="GO" id="GO:0005524">
    <property type="term" value="F:ATP binding"/>
    <property type="evidence" value="ECO:0007669"/>
    <property type="project" value="UniProtKB-KW"/>
</dbReference>
<gene>
    <name evidence="14" type="ORF">J2751_001001</name>
</gene>
<comment type="caution">
    <text evidence="14">The sequence shown here is derived from an EMBL/GenBank/DDBJ whole genome shotgun (WGS) entry which is preliminary data.</text>
</comment>
<reference evidence="14" key="1">
    <citation type="submission" date="2021-03" db="EMBL/GenBank/DDBJ databases">
        <title>Genomic Encyclopedia of Type Strains, Phase IV (KMG-IV): sequencing the most valuable type-strain genomes for metagenomic binning, comparative biology and taxonomic classification.</title>
        <authorList>
            <person name="Goeker M."/>
        </authorList>
    </citation>
    <scope>NUCLEOTIDE SEQUENCE</scope>
    <source>
        <strain evidence="14">DSM 23564</strain>
    </source>
</reference>
<dbReference type="EMBL" id="JAGGKQ010000005">
    <property type="protein sequence ID" value="MBP1921996.1"/>
    <property type="molecule type" value="Genomic_DNA"/>
</dbReference>
<keyword evidence="8" id="KW-0472">Membrane</keyword>
<evidence type="ECO:0000256" key="7">
    <source>
        <dbReference type="ARBA" id="ARBA00023065"/>
    </source>
</evidence>
<sequence>MSTAEPLLEVEDLTTTFSTDDGELMAVDGIDFSVDSGETVCIVGESGSGKTVATESITRIVKSPPGHVEGSVRFKGQDLLEMSEPELRDIRGYEIAHIFQNPQEAMNHCYTVGWQIMEALQIHRDVSNEEARAKAVDLLDKVGIANASSRFDDHPHEFSGGQKQRVMIAMALVGDPDLLIADEPTTALDVTVQAQILRLLDDLQEEFDMGILFVTHDLGVVAEIADRIIVMYAGKVMERGGVLDIFDHPAHPYTQQLLNCLPDIGGNTGGIPGKLPDPHDPPDGCRFAARCDHTIDACRTGQQPEEVEVNPGQKASCVYYRPAHDDSVIRDGIQNTEPDTTEVGSADD</sequence>
<dbReference type="FunFam" id="3.40.50.300:FF:000016">
    <property type="entry name" value="Oligopeptide ABC transporter ATP-binding component"/>
    <property type="match status" value="1"/>
</dbReference>
<dbReference type="EC" id="7.2.2.11" evidence="10"/>
<keyword evidence="2" id="KW-0813">Transport</keyword>
<keyword evidence="5 14" id="KW-0067">ATP-binding</keyword>
<keyword evidence="6" id="KW-1278">Translocase</keyword>
<dbReference type="SUPFAM" id="SSF52540">
    <property type="entry name" value="P-loop containing nucleoside triphosphate hydrolases"/>
    <property type="match status" value="1"/>
</dbReference>
<evidence type="ECO:0000256" key="6">
    <source>
        <dbReference type="ARBA" id="ARBA00022967"/>
    </source>
</evidence>
<dbReference type="PROSITE" id="PS00211">
    <property type="entry name" value="ABC_TRANSPORTER_1"/>
    <property type="match status" value="1"/>
</dbReference>
<comment type="subcellular location">
    <subcellularLocation>
        <location evidence="1">Cell membrane</location>
        <topology evidence="1">Peripheral membrane protein</topology>
    </subcellularLocation>
</comment>
<dbReference type="InterPro" id="IPR003439">
    <property type="entry name" value="ABC_transporter-like_ATP-bd"/>
</dbReference>
<dbReference type="InterPro" id="IPR013563">
    <property type="entry name" value="Oligopep_ABC_C"/>
</dbReference>
<keyword evidence="15" id="KW-1185">Reference proteome</keyword>
<dbReference type="Pfam" id="PF00005">
    <property type="entry name" value="ABC_tran"/>
    <property type="match status" value="1"/>
</dbReference>